<organism evidence="2">
    <name type="scientific">Aphanomyces astaci</name>
    <name type="common">Crayfish plague agent</name>
    <dbReference type="NCBI Taxonomy" id="112090"/>
    <lineage>
        <taxon>Eukaryota</taxon>
        <taxon>Sar</taxon>
        <taxon>Stramenopiles</taxon>
        <taxon>Oomycota</taxon>
        <taxon>Saprolegniomycetes</taxon>
        <taxon>Saprolegniales</taxon>
        <taxon>Verrucalvaceae</taxon>
        <taxon>Aphanomyces</taxon>
    </lineage>
</organism>
<dbReference type="VEuPathDB" id="FungiDB:H257_18474"/>
<gene>
    <name evidence="2" type="ORF">H257_18474</name>
</gene>
<sequence length="282" mass="30954">MHNAIKLQKLINPQKSSLGYFYRNIKRRLGLLSARYCAAVFAPVSLDLLQTFAGVDIPIYQWFGSVETTGVACMSGPHCWSLGASGKPLPSTQILVSDPQLTSILGESQIRIQGPHLSPSVEVDADGFWHSPFDGATRRAKDVVSPNLDKYLTLNDAIQAAERLYSTAMTRPTSSPRNRKHKPDEEAMISPNKAARGLDLDKNDDPFALFALERVRQQQQHQPISAKSPERFPQGPPPPAAVAAPDLISWDEDIGAVVAKTNPFDEANDPLTKPTTNPFDLM</sequence>
<dbReference type="RefSeq" id="XP_009845836.1">
    <property type="nucleotide sequence ID" value="XM_009847534.1"/>
</dbReference>
<name>W4FCZ7_APHAT</name>
<dbReference type="AlphaFoldDB" id="W4FCZ7"/>
<feature type="region of interest" description="Disordered" evidence="1">
    <location>
        <begin position="261"/>
        <end position="282"/>
    </location>
</feature>
<evidence type="ECO:0000256" key="1">
    <source>
        <dbReference type="SAM" id="MobiDB-lite"/>
    </source>
</evidence>
<evidence type="ECO:0000313" key="2">
    <source>
        <dbReference type="EMBL" id="ETV64701.1"/>
    </source>
</evidence>
<dbReference type="OrthoDB" id="3633556at2759"/>
<evidence type="ECO:0008006" key="3">
    <source>
        <dbReference type="Google" id="ProtNLM"/>
    </source>
</evidence>
<reference evidence="2" key="1">
    <citation type="submission" date="2013-12" db="EMBL/GenBank/DDBJ databases">
        <title>The Genome Sequence of Aphanomyces astaci APO3.</title>
        <authorList>
            <consortium name="The Broad Institute Genomics Platform"/>
            <person name="Russ C."/>
            <person name="Tyler B."/>
            <person name="van West P."/>
            <person name="Dieguez-Uribeondo J."/>
            <person name="Young S.K."/>
            <person name="Zeng Q."/>
            <person name="Gargeya S."/>
            <person name="Fitzgerald M."/>
            <person name="Abouelleil A."/>
            <person name="Alvarado L."/>
            <person name="Chapman S.B."/>
            <person name="Gainer-Dewar J."/>
            <person name="Goldberg J."/>
            <person name="Griggs A."/>
            <person name="Gujja S."/>
            <person name="Hansen M."/>
            <person name="Howarth C."/>
            <person name="Imamovic A."/>
            <person name="Ireland A."/>
            <person name="Larimer J."/>
            <person name="McCowan C."/>
            <person name="Murphy C."/>
            <person name="Pearson M."/>
            <person name="Poon T.W."/>
            <person name="Priest M."/>
            <person name="Roberts A."/>
            <person name="Saif S."/>
            <person name="Shea T."/>
            <person name="Sykes S."/>
            <person name="Wortman J."/>
            <person name="Nusbaum C."/>
            <person name="Birren B."/>
        </authorList>
    </citation>
    <scope>NUCLEOTIDE SEQUENCE [LARGE SCALE GENOMIC DNA]</scope>
    <source>
        <strain evidence="2">APO3</strain>
    </source>
</reference>
<accession>W4FCZ7</accession>
<protein>
    <recommendedName>
        <fullName evidence="3">AMP-dependent synthetase/ligase domain-containing protein</fullName>
    </recommendedName>
</protein>
<proteinExistence type="predicted"/>
<feature type="compositionally biased region" description="Polar residues" evidence="1">
    <location>
        <begin position="273"/>
        <end position="282"/>
    </location>
</feature>
<dbReference type="Gene3D" id="3.40.50.12780">
    <property type="entry name" value="N-terminal domain of ligase-like"/>
    <property type="match status" value="1"/>
</dbReference>
<dbReference type="SUPFAM" id="SSF56801">
    <property type="entry name" value="Acetyl-CoA synthetase-like"/>
    <property type="match status" value="1"/>
</dbReference>
<feature type="region of interest" description="Disordered" evidence="1">
    <location>
        <begin position="216"/>
        <end position="247"/>
    </location>
</feature>
<dbReference type="InterPro" id="IPR042099">
    <property type="entry name" value="ANL_N_sf"/>
</dbReference>
<dbReference type="GeneID" id="20820470"/>
<dbReference type="EMBL" id="KI913280">
    <property type="protein sequence ID" value="ETV64701.1"/>
    <property type="molecule type" value="Genomic_DNA"/>
</dbReference>